<evidence type="ECO:0000259" key="5">
    <source>
        <dbReference type="PROSITE" id="PS51464"/>
    </source>
</evidence>
<dbReference type="Gene3D" id="1.10.10.10">
    <property type="entry name" value="Winged helix-like DNA-binding domain superfamily/Winged helix DNA-binding domain"/>
    <property type="match status" value="1"/>
</dbReference>
<dbReference type="Proteomes" id="UP000886804">
    <property type="component" value="Unassembled WGS sequence"/>
</dbReference>
<gene>
    <name evidence="6" type="ORF">H9716_12915</name>
</gene>
<dbReference type="GO" id="GO:0003677">
    <property type="term" value="F:DNA binding"/>
    <property type="evidence" value="ECO:0007669"/>
    <property type="project" value="UniProtKB-KW"/>
</dbReference>
<dbReference type="InterPro" id="IPR035472">
    <property type="entry name" value="RpiR-like_SIS"/>
</dbReference>
<dbReference type="InterPro" id="IPR046348">
    <property type="entry name" value="SIS_dom_sf"/>
</dbReference>
<dbReference type="EMBL" id="DWYS01000153">
    <property type="protein sequence ID" value="HJB08743.1"/>
    <property type="molecule type" value="Genomic_DNA"/>
</dbReference>
<reference evidence="6" key="1">
    <citation type="journal article" date="2021" name="PeerJ">
        <title>Extensive microbial diversity within the chicken gut microbiome revealed by metagenomics and culture.</title>
        <authorList>
            <person name="Gilroy R."/>
            <person name="Ravi A."/>
            <person name="Getino M."/>
            <person name="Pursley I."/>
            <person name="Horton D.L."/>
            <person name="Alikhan N.F."/>
            <person name="Baker D."/>
            <person name="Gharbi K."/>
            <person name="Hall N."/>
            <person name="Watson M."/>
            <person name="Adriaenssens E.M."/>
            <person name="Foster-Nyarko E."/>
            <person name="Jarju S."/>
            <person name="Secka A."/>
            <person name="Antonio M."/>
            <person name="Oren A."/>
            <person name="Chaudhuri R.R."/>
            <person name="La Ragione R."/>
            <person name="Hildebrand F."/>
            <person name="Pallen M.J."/>
        </authorList>
    </citation>
    <scope>NUCLEOTIDE SEQUENCE</scope>
    <source>
        <strain evidence="6">CHK188-4685</strain>
    </source>
</reference>
<feature type="domain" description="SIS" evidence="5">
    <location>
        <begin position="107"/>
        <end position="247"/>
    </location>
</feature>
<keyword evidence="3" id="KW-0804">Transcription</keyword>
<dbReference type="InterPro" id="IPR036388">
    <property type="entry name" value="WH-like_DNA-bd_sf"/>
</dbReference>
<evidence type="ECO:0000256" key="2">
    <source>
        <dbReference type="ARBA" id="ARBA00023125"/>
    </source>
</evidence>
<dbReference type="PANTHER" id="PTHR30514:SF1">
    <property type="entry name" value="HTH-TYPE TRANSCRIPTIONAL REGULATOR HEXR-RELATED"/>
    <property type="match status" value="1"/>
</dbReference>
<dbReference type="InterPro" id="IPR047640">
    <property type="entry name" value="RpiR-like"/>
</dbReference>
<dbReference type="SUPFAM" id="SSF53697">
    <property type="entry name" value="SIS domain"/>
    <property type="match status" value="1"/>
</dbReference>
<dbReference type="GO" id="GO:1901135">
    <property type="term" value="P:carbohydrate derivative metabolic process"/>
    <property type="evidence" value="ECO:0007669"/>
    <property type="project" value="InterPro"/>
</dbReference>
<accession>A0A9D2L9Z7</accession>
<keyword evidence="1" id="KW-0805">Transcription regulation</keyword>
<dbReference type="InterPro" id="IPR009057">
    <property type="entry name" value="Homeodomain-like_sf"/>
</dbReference>
<reference evidence="6" key="2">
    <citation type="submission" date="2021-04" db="EMBL/GenBank/DDBJ databases">
        <authorList>
            <person name="Gilroy R."/>
        </authorList>
    </citation>
    <scope>NUCLEOTIDE SEQUENCE</scope>
    <source>
        <strain evidence="6">CHK188-4685</strain>
    </source>
</reference>
<proteinExistence type="predicted"/>
<organism evidence="6 7">
    <name type="scientific">Candidatus Enterocloster faecavium</name>
    <dbReference type="NCBI Taxonomy" id="2838560"/>
    <lineage>
        <taxon>Bacteria</taxon>
        <taxon>Bacillati</taxon>
        <taxon>Bacillota</taxon>
        <taxon>Clostridia</taxon>
        <taxon>Lachnospirales</taxon>
        <taxon>Lachnospiraceae</taxon>
        <taxon>Enterocloster</taxon>
    </lineage>
</organism>
<dbReference type="SUPFAM" id="SSF46689">
    <property type="entry name" value="Homeodomain-like"/>
    <property type="match status" value="1"/>
</dbReference>
<dbReference type="InterPro" id="IPR000281">
    <property type="entry name" value="HTH_RpiR"/>
</dbReference>
<feature type="domain" description="HTH rpiR-type" evidence="4">
    <location>
        <begin position="1"/>
        <end position="64"/>
    </location>
</feature>
<evidence type="ECO:0000256" key="1">
    <source>
        <dbReference type="ARBA" id="ARBA00023015"/>
    </source>
</evidence>
<evidence type="ECO:0000313" key="6">
    <source>
        <dbReference type="EMBL" id="HJB08743.1"/>
    </source>
</evidence>
<dbReference type="CDD" id="cd05013">
    <property type="entry name" value="SIS_RpiR"/>
    <property type="match status" value="1"/>
</dbReference>
<dbReference type="Gene3D" id="3.40.50.10490">
    <property type="entry name" value="Glucose-6-phosphate isomerase like protein, domain 1"/>
    <property type="match status" value="1"/>
</dbReference>
<evidence type="ECO:0000259" key="4">
    <source>
        <dbReference type="PROSITE" id="PS51071"/>
    </source>
</evidence>
<keyword evidence="2" id="KW-0238">DNA-binding</keyword>
<dbReference type="GO" id="GO:0003700">
    <property type="term" value="F:DNA-binding transcription factor activity"/>
    <property type="evidence" value="ECO:0007669"/>
    <property type="project" value="InterPro"/>
</dbReference>
<evidence type="ECO:0000256" key="3">
    <source>
        <dbReference type="ARBA" id="ARBA00023163"/>
    </source>
</evidence>
<evidence type="ECO:0000313" key="7">
    <source>
        <dbReference type="Proteomes" id="UP000886804"/>
    </source>
</evidence>
<dbReference type="GO" id="GO:0097367">
    <property type="term" value="F:carbohydrate derivative binding"/>
    <property type="evidence" value="ECO:0007669"/>
    <property type="project" value="InterPro"/>
</dbReference>
<dbReference type="PANTHER" id="PTHR30514">
    <property type="entry name" value="GLUCOKINASE"/>
    <property type="match status" value="1"/>
</dbReference>
<name>A0A9D2L9Z7_9FIRM</name>
<dbReference type="PROSITE" id="PS51071">
    <property type="entry name" value="HTH_RPIR"/>
    <property type="match status" value="1"/>
</dbReference>
<dbReference type="PROSITE" id="PS51464">
    <property type="entry name" value="SIS"/>
    <property type="match status" value="1"/>
</dbReference>
<sequence length="278" mass="30388">MSEGERKVADYLLSAFHSPSLPNINELADSAQTSISTIVRFCKTLGFSGYSEFKYHYQKGVPAPLGGDIQLSSSDSISAIKEKVGNFTQQAIWQSISTINNTQLEEAITAVSYARQIMICGEGSASGIAALAANAFMCLGIPSCYIPDALTQLRHASFLEKNDVVIGITNDGYIKDVVDTLMLARSKHATTICITGRSDSLVTKYSDIVLYTTLTDNQSPLDLPITSICQLIILHLVQVGLMARNPQLSGQYARHLQALSDRKRYDYSVEHAVEGRIR</sequence>
<dbReference type="AlphaFoldDB" id="A0A9D2L9Z7"/>
<comment type="caution">
    <text evidence="6">The sequence shown here is derived from an EMBL/GenBank/DDBJ whole genome shotgun (WGS) entry which is preliminary data.</text>
</comment>
<dbReference type="InterPro" id="IPR001347">
    <property type="entry name" value="SIS_dom"/>
</dbReference>
<dbReference type="Pfam" id="PF01380">
    <property type="entry name" value="SIS"/>
    <property type="match status" value="1"/>
</dbReference>
<dbReference type="Pfam" id="PF01418">
    <property type="entry name" value="HTH_6"/>
    <property type="match status" value="1"/>
</dbReference>
<protein>
    <submittedName>
        <fullName evidence="6">MurR/RpiR family transcriptional regulator</fullName>
    </submittedName>
</protein>